<sequence>MFDIHEFDDEFTETFTIFKESTLLGTVRGFFIGSNHEIQLEPSDNIDEGNILIHQDGKKYILDEVNPLPENCGYMVRYETEYSKSQHSPQISIGTVNGGASIGDNNHNVFNSNSNDLSSIKTLLDSYSDIPVNQKDELLDLLKVTESSNLPMSKGFLSKFETIFKKHSDLGVAVGVFIVKLLTNLL</sequence>
<accession>A0AAC9UP70</accession>
<gene>
    <name evidence="1" type="ORF">CG419_03775</name>
</gene>
<name>A0AAC9UP70_LATCU</name>
<dbReference type="Proteomes" id="UP000199749">
    <property type="component" value="Chromosome"/>
</dbReference>
<organism evidence="1 2">
    <name type="scientific">Latilactobacillus curvatus</name>
    <name type="common">Lactobacillus curvatus</name>
    <dbReference type="NCBI Taxonomy" id="28038"/>
    <lineage>
        <taxon>Bacteria</taxon>
        <taxon>Bacillati</taxon>
        <taxon>Bacillota</taxon>
        <taxon>Bacilli</taxon>
        <taxon>Lactobacillales</taxon>
        <taxon>Lactobacillaceae</taxon>
        <taxon>Latilactobacillus</taxon>
    </lineage>
</organism>
<proteinExistence type="predicted"/>
<reference evidence="1 2" key="1">
    <citation type="submission" date="2017-07" db="EMBL/GenBank/DDBJ databases">
        <title>Lactobacillus curvatus MRS6 whole genome.</title>
        <authorList>
            <person name="Jans C."/>
            <person name="Lagler S."/>
            <person name="Lacroix C."/>
            <person name="Meile L."/>
            <person name="Stevens M.J.A."/>
        </authorList>
    </citation>
    <scope>NUCLEOTIDE SEQUENCE [LARGE SCALE GENOMIC DNA]</scope>
    <source>
        <strain evidence="1 2">MRS6</strain>
    </source>
</reference>
<dbReference type="AlphaFoldDB" id="A0AAC9UP70"/>
<dbReference type="EMBL" id="CP022474">
    <property type="protein sequence ID" value="ASN59794.1"/>
    <property type="molecule type" value="Genomic_DNA"/>
</dbReference>
<evidence type="ECO:0000313" key="1">
    <source>
        <dbReference type="EMBL" id="ASN59794.1"/>
    </source>
</evidence>
<evidence type="ECO:0000313" key="2">
    <source>
        <dbReference type="Proteomes" id="UP000199749"/>
    </source>
</evidence>
<protein>
    <submittedName>
        <fullName evidence="1">Uncharacterized protein</fullName>
    </submittedName>
</protein>